<dbReference type="eggNOG" id="ENOG5032V68">
    <property type="taxonomic scope" value="Bacteria"/>
</dbReference>
<keyword evidence="1" id="KW-0812">Transmembrane</keyword>
<dbReference type="KEGG" id="mlo:mll3781"/>
<dbReference type="EMBL" id="BA000012">
    <property type="protein sequence ID" value="BAB50597.1"/>
    <property type="molecule type" value="Genomic_DNA"/>
</dbReference>
<protein>
    <submittedName>
        <fullName evidence="2">Mll3781 protein</fullName>
    </submittedName>
</protein>
<feature type="transmembrane region" description="Helical" evidence="1">
    <location>
        <begin position="111"/>
        <end position="131"/>
    </location>
</feature>
<dbReference type="HOGENOM" id="CLU_117627_0_0_5"/>
<organism evidence="2 3">
    <name type="scientific">Mesorhizobium japonicum (strain LMG 29417 / CECT 9101 / MAFF 303099)</name>
    <name type="common">Mesorhizobium loti (strain MAFF 303099)</name>
    <dbReference type="NCBI Taxonomy" id="266835"/>
    <lineage>
        <taxon>Bacteria</taxon>
        <taxon>Pseudomonadati</taxon>
        <taxon>Pseudomonadota</taxon>
        <taxon>Alphaproteobacteria</taxon>
        <taxon>Hyphomicrobiales</taxon>
        <taxon>Phyllobacteriaceae</taxon>
        <taxon>Mesorhizobium</taxon>
    </lineage>
</organism>
<accession>Q98FH0</accession>
<evidence type="ECO:0000256" key="1">
    <source>
        <dbReference type="SAM" id="Phobius"/>
    </source>
</evidence>
<feature type="transmembrane region" description="Helical" evidence="1">
    <location>
        <begin position="143"/>
        <end position="164"/>
    </location>
</feature>
<reference evidence="2 3" key="1">
    <citation type="journal article" date="2000" name="DNA Res.">
        <title>Complete genome structure of the nitrogen-fixing symbiotic bacterium Mesorhizobium loti.</title>
        <authorList>
            <person name="Kaneko T."/>
            <person name="Nakamura Y."/>
            <person name="Sato S."/>
            <person name="Asamizu E."/>
            <person name="Kato T."/>
            <person name="Sasamoto S."/>
            <person name="Watanabe A."/>
            <person name="Idesawa K."/>
            <person name="Ishikawa A."/>
            <person name="Kawashima K."/>
            <person name="Kimura T."/>
            <person name="Kishida Y."/>
            <person name="Kiyokawa C."/>
            <person name="Kohara M."/>
            <person name="Matsumoto M."/>
            <person name="Matsuno A."/>
            <person name="Mochizuki Y."/>
            <person name="Nakayama S."/>
            <person name="Nakazaki N."/>
            <person name="Shimpo S."/>
            <person name="Sugimoto M."/>
            <person name="Takeuchi C."/>
            <person name="Yamada M."/>
            <person name="Tabata S."/>
        </authorList>
    </citation>
    <scope>NUCLEOTIDE SEQUENCE [LARGE SCALE GENOMIC DNA]</scope>
    <source>
        <strain evidence="3">LMG 29417 / CECT 9101 / MAFF 303099</strain>
    </source>
</reference>
<dbReference type="AlphaFoldDB" id="Q98FH0"/>
<keyword evidence="1" id="KW-1133">Transmembrane helix</keyword>
<feature type="transmembrane region" description="Helical" evidence="1">
    <location>
        <begin position="69"/>
        <end position="91"/>
    </location>
</feature>
<keyword evidence="1" id="KW-0472">Membrane</keyword>
<feature type="transmembrane region" description="Helical" evidence="1">
    <location>
        <begin position="170"/>
        <end position="189"/>
    </location>
</feature>
<dbReference type="Proteomes" id="UP000000552">
    <property type="component" value="Chromosome"/>
</dbReference>
<evidence type="ECO:0000313" key="2">
    <source>
        <dbReference type="EMBL" id="BAB50597.1"/>
    </source>
</evidence>
<proteinExistence type="predicted"/>
<evidence type="ECO:0000313" key="3">
    <source>
        <dbReference type="Proteomes" id="UP000000552"/>
    </source>
</evidence>
<sequence length="201" mass="21756">MAGAQAQAAPARSARRPFKCRASVSRCSKPADMVVASGLRPCLRLRTKNLDGVAVAHSTEGAPIWRRQMFGAVPLLIVPFILYNLGLLGIFGGGDDPWENEIFSFRMMSGGVFSMTLGDLMILIGLIVLFLEMVKSARTTGASIMDHLLSTLVFVAFLVEFLLVKGAAHSIFFTLMIIALFDVLAGFAVSMRSASRDINLN</sequence>
<name>Q98FH0_RHILO</name>
<gene>
    <name evidence="2" type="ordered locus">mll3781</name>
</gene>